<evidence type="ECO:0000313" key="2">
    <source>
        <dbReference type="EMBL" id="GMF64690.1"/>
    </source>
</evidence>
<organism evidence="2 3">
    <name type="scientific">Phytophthora lilii</name>
    <dbReference type="NCBI Taxonomy" id="2077276"/>
    <lineage>
        <taxon>Eukaryota</taxon>
        <taxon>Sar</taxon>
        <taxon>Stramenopiles</taxon>
        <taxon>Oomycota</taxon>
        <taxon>Peronosporomycetes</taxon>
        <taxon>Peronosporales</taxon>
        <taxon>Peronosporaceae</taxon>
        <taxon>Phytophthora</taxon>
    </lineage>
</organism>
<dbReference type="AlphaFoldDB" id="A0A9W6YIH2"/>
<name>A0A9W6YIH2_9STRA</name>
<dbReference type="EMBL" id="BSXW01012427">
    <property type="protein sequence ID" value="GMF64690.1"/>
    <property type="molecule type" value="Genomic_DNA"/>
</dbReference>
<keyword evidence="3" id="KW-1185">Reference proteome</keyword>
<comment type="caution">
    <text evidence="2">The sequence shown here is derived from an EMBL/GenBank/DDBJ whole genome shotgun (WGS) entry which is preliminary data.</text>
</comment>
<evidence type="ECO:0000256" key="1">
    <source>
        <dbReference type="SAM" id="MobiDB-lite"/>
    </source>
</evidence>
<dbReference type="OrthoDB" id="122637at2759"/>
<dbReference type="Proteomes" id="UP001165083">
    <property type="component" value="Unassembled WGS sequence"/>
</dbReference>
<proteinExistence type="predicted"/>
<feature type="compositionally biased region" description="Basic and acidic residues" evidence="1">
    <location>
        <begin position="113"/>
        <end position="124"/>
    </location>
</feature>
<evidence type="ECO:0000313" key="3">
    <source>
        <dbReference type="Proteomes" id="UP001165083"/>
    </source>
</evidence>
<feature type="region of interest" description="Disordered" evidence="1">
    <location>
        <begin position="97"/>
        <end position="124"/>
    </location>
</feature>
<sequence>MSKRGIELPPDDYPVCRDGDAGPEFLLNKPLQHALSELARRTGTSLPAFVELVRGQTPRDYRPNKILVPEVLEKLCKDYKHLDALQKIVQEGVEVRLKQPPPLQRQRPPNHGSARDVLRKNIRK</sequence>
<reference evidence="2" key="1">
    <citation type="submission" date="2023-04" db="EMBL/GenBank/DDBJ databases">
        <title>Phytophthora lilii NBRC 32176.</title>
        <authorList>
            <person name="Ichikawa N."/>
            <person name="Sato H."/>
            <person name="Tonouchi N."/>
        </authorList>
    </citation>
    <scope>NUCLEOTIDE SEQUENCE</scope>
    <source>
        <strain evidence="2">NBRC 32176</strain>
    </source>
</reference>
<accession>A0A9W6YIH2</accession>
<protein>
    <submittedName>
        <fullName evidence="2">Unnamed protein product</fullName>
    </submittedName>
</protein>
<gene>
    <name evidence="2" type="ORF">Plil01_001746500</name>
</gene>